<protein>
    <submittedName>
        <fullName evidence="2">Uncharacterized protein</fullName>
    </submittedName>
</protein>
<evidence type="ECO:0000313" key="3">
    <source>
        <dbReference type="Proteomes" id="UP000183208"/>
    </source>
</evidence>
<dbReference type="Proteomes" id="UP000183208">
    <property type="component" value="Unassembled WGS sequence"/>
</dbReference>
<feature type="region of interest" description="Disordered" evidence="1">
    <location>
        <begin position="37"/>
        <end position="84"/>
    </location>
</feature>
<dbReference type="EMBL" id="FNTI01000001">
    <property type="protein sequence ID" value="SEC41690.1"/>
    <property type="molecule type" value="Genomic_DNA"/>
</dbReference>
<accession>A0A1H4SCF2</accession>
<reference evidence="2 3" key="1">
    <citation type="submission" date="2016-10" db="EMBL/GenBank/DDBJ databases">
        <authorList>
            <person name="de Groot N.N."/>
        </authorList>
    </citation>
    <scope>NUCLEOTIDE SEQUENCE [LARGE SCALE GENOMIC DNA]</scope>
    <source>
        <strain evidence="2 3">GAS522</strain>
    </source>
</reference>
<dbReference type="AlphaFoldDB" id="A0A1H4SCF2"/>
<gene>
    <name evidence="2" type="ORF">SAMN05444171_1354</name>
</gene>
<proteinExistence type="predicted"/>
<organism evidence="2 3">
    <name type="scientific">Bradyrhizobium lablabi</name>
    <dbReference type="NCBI Taxonomy" id="722472"/>
    <lineage>
        <taxon>Bacteria</taxon>
        <taxon>Pseudomonadati</taxon>
        <taxon>Pseudomonadota</taxon>
        <taxon>Alphaproteobacteria</taxon>
        <taxon>Hyphomicrobiales</taxon>
        <taxon>Nitrobacteraceae</taxon>
        <taxon>Bradyrhizobium</taxon>
    </lineage>
</organism>
<feature type="compositionally biased region" description="Basic residues" evidence="1">
    <location>
        <begin position="39"/>
        <end position="49"/>
    </location>
</feature>
<evidence type="ECO:0000256" key="1">
    <source>
        <dbReference type="SAM" id="MobiDB-lite"/>
    </source>
</evidence>
<name>A0A1H4SCF2_9BRAD</name>
<sequence>MRSTAVCRGSLRYSEMGSASIRPTPPASSPRILCSGRAQGRRVRGRRVRGPAGSFFDKRCGRPPRSQSRALVRGPDRDVSENPCAHDRRKAGILHLERDRLRAGPLRWATWIRFDPSSSPSATRPSVQASAATNKPKIPEQKWDFRGSWLYWRLPIFGTIGLENAFFSKASYFVGLVRFRKAKRQRHNLKSKSASVRVSVGWARVTESLD</sequence>
<feature type="compositionally biased region" description="Basic and acidic residues" evidence="1">
    <location>
        <begin position="74"/>
        <end position="84"/>
    </location>
</feature>
<evidence type="ECO:0000313" key="2">
    <source>
        <dbReference type="EMBL" id="SEC41690.1"/>
    </source>
</evidence>